<sequence length="190" mass="21380">AMEAVKVITGKKLEEKPNMLLYSYTSQPHFRSIKLRSRKPTCAVCGDAPSITELVDYVAFCGSGPNDAAADLHILQDPSQRVSCRQYNDAVHSGQPHVLLDVREKVQFDICQLPNSLNIPLADFDRRQQELAELVEAAGGKPIYTVCRRGNDSQYAVQYIRNKLDYKECYDIVRGLLGWQADVDPEFPAY</sequence>
<name>A0ACC1IZN1_9FUNG</name>
<proteinExistence type="predicted"/>
<evidence type="ECO:0000313" key="2">
    <source>
        <dbReference type="Proteomes" id="UP001150603"/>
    </source>
</evidence>
<evidence type="ECO:0000313" key="1">
    <source>
        <dbReference type="EMBL" id="KAJ1931841.1"/>
    </source>
</evidence>
<reference evidence="1" key="1">
    <citation type="submission" date="2022-07" db="EMBL/GenBank/DDBJ databases">
        <title>Phylogenomic reconstructions and comparative analyses of Kickxellomycotina fungi.</title>
        <authorList>
            <person name="Reynolds N.K."/>
            <person name="Stajich J.E."/>
            <person name="Barry K."/>
            <person name="Grigoriev I.V."/>
            <person name="Crous P."/>
            <person name="Smith M.E."/>
        </authorList>
    </citation>
    <scope>NUCLEOTIDE SEQUENCE</scope>
    <source>
        <strain evidence="1">NRRL 5244</strain>
    </source>
</reference>
<dbReference type="EMBL" id="JANBPW010005809">
    <property type="protein sequence ID" value="KAJ1931841.1"/>
    <property type="molecule type" value="Genomic_DNA"/>
</dbReference>
<gene>
    <name evidence="1" type="ORF">FBU59_006577</name>
</gene>
<protein>
    <submittedName>
        <fullName evidence="1">Uncharacterized protein</fullName>
    </submittedName>
</protein>
<organism evidence="1 2">
    <name type="scientific">Linderina macrospora</name>
    <dbReference type="NCBI Taxonomy" id="4868"/>
    <lineage>
        <taxon>Eukaryota</taxon>
        <taxon>Fungi</taxon>
        <taxon>Fungi incertae sedis</taxon>
        <taxon>Zoopagomycota</taxon>
        <taxon>Kickxellomycotina</taxon>
        <taxon>Kickxellomycetes</taxon>
        <taxon>Kickxellales</taxon>
        <taxon>Kickxellaceae</taxon>
        <taxon>Linderina</taxon>
    </lineage>
</organism>
<accession>A0ACC1IZN1</accession>
<feature type="non-terminal residue" evidence="1">
    <location>
        <position position="1"/>
    </location>
</feature>
<comment type="caution">
    <text evidence="1">The sequence shown here is derived from an EMBL/GenBank/DDBJ whole genome shotgun (WGS) entry which is preliminary data.</text>
</comment>
<dbReference type="Proteomes" id="UP001150603">
    <property type="component" value="Unassembled WGS sequence"/>
</dbReference>
<keyword evidence="2" id="KW-1185">Reference proteome</keyword>